<reference evidence="3" key="1">
    <citation type="submission" date="2023-07" db="EMBL/GenBank/DDBJ databases">
        <title>30 novel species of actinomycetes from the DSMZ collection.</title>
        <authorList>
            <person name="Nouioui I."/>
        </authorList>
    </citation>
    <scope>NUCLEOTIDE SEQUENCE [LARGE SCALE GENOMIC DNA]</scope>
    <source>
        <strain evidence="3">DSM 45834</strain>
    </source>
</reference>
<keyword evidence="1" id="KW-0472">Membrane</keyword>
<dbReference type="Proteomes" id="UP001183202">
    <property type="component" value="Unassembled WGS sequence"/>
</dbReference>
<evidence type="ECO:0000313" key="3">
    <source>
        <dbReference type="Proteomes" id="UP001183202"/>
    </source>
</evidence>
<protein>
    <submittedName>
        <fullName evidence="2">DUF2516 family protein</fullName>
    </submittedName>
</protein>
<proteinExistence type="predicted"/>
<name>A0ABU2N6U7_9PSEU</name>
<accession>A0ABU2N6U7</accession>
<dbReference type="InterPro" id="IPR019662">
    <property type="entry name" value="DUF2516"/>
</dbReference>
<feature type="transmembrane region" description="Helical" evidence="1">
    <location>
        <begin position="48"/>
        <end position="70"/>
    </location>
</feature>
<feature type="transmembrane region" description="Helical" evidence="1">
    <location>
        <begin position="90"/>
        <end position="110"/>
    </location>
</feature>
<dbReference type="RefSeq" id="WP_311555676.1">
    <property type="nucleotide sequence ID" value="NZ_JAVREJ010000004.1"/>
</dbReference>
<dbReference type="EMBL" id="JAVREJ010000004">
    <property type="protein sequence ID" value="MDT0349661.1"/>
    <property type="molecule type" value="Genomic_DNA"/>
</dbReference>
<evidence type="ECO:0000313" key="2">
    <source>
        <dbReference type="EMBL" id="MDT0349661.1"/>
    </source>
</evidence>
<keyword evidence="1" id="KW-0812">Transmembrane</keyword>
<sequence>MDVFYILDRLVLCAIGVVAAAVSGYAFVHALRQRGEAFQAVGRLTKNAWLGITGASALFLLLIPLFGLLANPTFSGLVLSFQGPRSSMTLFWLAGVVATLVYLVDVRPAVVGVQRGDQRW</sequence>
<comment type="caution">
    <text evidence="2">The sequence shown here is derived from an EMBL/GenBank/DDBJ whole genome shotgun (WGS) entry which is preliminary data.</text>
</comment>
<gene>
    <name evidence="2" type="ORF">RM445_09010</name>
</gene>
<keyword evidence="3" id="KW-1185">Reference proteome</keyword>
<keyword evidence="1" id="KW-1133">Transmembrane helix</keyword>
<dbReference type="Pfam" id="PF10724">
    <property type="entry name" value="DUF2516"/>
    <property type="match status" value="1"/>
</dbReference>
<organism evidence="2 3">
    <name type="scientific">Pseudonocardia charpentierae</name>
    <dbReference type="NCBI Taxonomy" id="3075545"/>
    <lineage>
        <taxon>Bacteria</taxon>
        <taxon>Bacillati</taxon>
        <taxon>Actinomycetota</taxon>
        <taxon>Actinomycetes</taxon>
        <taxon>Pseudonocardiales</taxon>
        <taxon>Pseudonocardiaceae</taxon>
        <taxon>Pseudonocardia</taxon>
    </lineage>
</organism>
<evidence type="ECO:0000256" key="1">
    <source>
        <dbReference type="SAM" id="Phobius"/>
    </source>
</evidence>
<feature type="transmembrane region" description="Helical" evidence="1">
    <location>
        <begin position="6"/>
        <end position="28"/>
    </location>
</feature>